<gene>
    <name evidence="1" type="ORF">DWV29_06500</name>
</gene>
<dbReference type="AlphaFoldDB" id="A0A413FHX0"/>
<sequence>MRLWADFSSGNRRICLVFSGSFTGKAETREIPRPETDYSTADCGQIEKGVAAFIEMLQRIGGNGRGRIVNPS</sequence>
<evidence type="ECO:0000313" key="1">
    <source>
        <dbReference type="EMBL" id="RGX30824.1"/>
    </source>
</evidence>
<proteinExistence type="predicted"/>
<organism evidence="1 2">
    <name type="scientific">Enterocloster asparagiformis</name>
    <dbReference type="NCBI Taxonomy" id="333367"/>
    <lineage>
        <taxon>Bacteria</taxon>
        <taxon>Bacillati</taxon>
        <taxon>Bacillota</taxon>
        <taxon>Clostridia</taxon>
        <taxon>Lachnospirales</taxon>
        <taxon>Lachnospiraceae</taxon>
        <taxon>Enterocloster</taxon>
    </lineage>
</organism>
<dbReference type="RefSeq" id="WP_117777172.1">
    <property type="nucleotide sequence ID" value="NZ_BAABXR010000001.1"/>
</dbReference>
<name>A0A413FHX0_9FIRM</name>
<protein>
    <submittedName>
        <fullName evidence="1">Uncharacterized protein</fullName>
    </submittedName>
</protein>
<accession>A0A413FHX0</accession>
<evidence type="ECO:0000313" key="2">
    <source>
        <dbReference type="Proteomes" id="UP000283880"/>
    </source>
</evidence>
<dbReference type="Proteomes" id="UP000283880">
    <property type="component" value="Unassembled WGS sequence"/>
</dbReference>
<reference evidence="1 2" key="1">
    <citation type="submission" date="2018-08" db="EMBL/GenBank/DDBJ databases">
        <title>A genome reference for cultivated species of the human gut microbiota.</title>
        <authorList>
            <person name="Zou Y."/>
            <person name="Xue W."/>
            <person name="Luo G."/>
        </authorList>
    </citation>
    <scope>NUCLEOTIDE SEQUENCE [LARGE SCALE GENOMIC DNA]</scope>
    <source>
        <strain evidence="1 2">AF04-15</strain>
    </source>
</reference>
<comment type="caution">
    <text evidence="1">The sequence shown here is derived from an EMBL/GenBank/DDBJ whole genome shotgun (WGS) entry which is preliminary data.</text>
</comment>
<dbReference type="EMBL" id="QSBM01000004">
    <property type="protein sequence ID" value="RGX30824.1"/>
    <property type="molecule type" value="Genomic_DNA"/>
</dbReference>